<evidence type="ECO:0000259" key="1">
    <source>
        <dbReference type="Pfam" id="PF00382"/>
    </source>
</evidence>
<dbReference type="AlphaFoldDB" id="A0ABD5Z205"/>
<dbReference type="Pfam" id="PF00382">
    <property type="entry name" value="TFIIB"/>
    <property type="match status" value="1"/>
</dbReference>
<dbReference type="Gene3D" id="1.10.472.10">
    <property type="entry name" value="Cyclin-like"/>
    <property type="match status" value="1"/>
</dbReference>
<dbReference type="Proteomes" id="UP001596447">
    <property type="component" value="Unassembled WGS sequence"/>
</dbReference>
<evidence type="ECO:0000313" key="2">
    <source>
        <dbReference type="EMBL" id="MFC7199280.1"/>
    </source>
</evidence>
<keyword evidence="3" id="KW-1185">Reference proteome</keyword>
<reference evidence="2 3" key="1">
    <citation type="journal article" date="2019" name="Int. J. Syst. Evol. Microbiol.">
        <title>The Global Catalogue of Microorganisms (GCM) 10K type strain sequencing project: providing services to taxonomists for standard genome sequencing and annotation.</title>
        <authorList>
            <consortium name="The Broad Institute Genomics Platform"/>
            <consortium name="The Broad Institute Genome Sequencing Center for Infectious Disease"/>
            <person name="Wu L."/>
            <person name="Ma J."/>
        </authorList>
    </citation>
    <scope>NUCLEOTIDE SEQUENCE [LARGE SCALE GENOMIC DNA]</scope>
    <source>
        <strain evidence="2 3">XZGYJ-43</strain>
    </source>
</reference>
<dbReference type="RefSeq" id="WP_279529220.1">
    <property type="nucleotide sequence ID" value="NZ_CP122312.1"/>
</dbReference>
<protein>
    <submittedName>
        <fullName evidence="2">Transcription initiation factor IIB family protein</fullName>
    </submittedName>
</protein>
<proteinExistence type="predicted"/>
<dbReference type="InterPro" id="IPR013150">
    <property type="entry name" value="TFIIB_cyclin"/>
</dbReference>
<gene>
    <name evidence="2" type="ORF">ACFQJ9_07610</name>
</gene>
<organism evidence="2 3">
    <name type="scientific">Halospeciosus flavus</name>
    <dbReference type="NCBI Taxonomy" id="3032283"/>
    <lineage>
        <taxon>Archaea</taxon>
        <taxon>Methanobacteriati</taxon>
        <taxon>Methanobacteriota</taxon>
        <taxon>Stenosarchaea group</taxon>
        <taxon>Halobacteria</taxon>
        <taxon>Halobacteriales</taxon>
        <taxon>Halobacteriaceae</taxon>
        <taxon>Halospeciosus</taxon>
    </lineage>
</organism>
<dbReference type="EMBL" id="JBHTAR010000011">
    <property type="protein sequence ID" value="MFC7199280.1"/>
    <property type="molecule type" value="Genomic_DNA"/>
</dbReference>
<feature type="domain" description="Transcription factor TFIIB cyclin-like" evidence="1">
    <location>
        <begin position="15"/>
        <end position="93"/>
    </location>
</feature>
<name>A0ABD5Z205_9EURY</name>
<dbReference type="SUPFAM" id="SSF47954">
    <property type="entry name" value="Cyclin-like"/>
    <property type="match status" value="1"/>
</dbReference>
<evidence type="ECO:0000313" key="3">
    <source>
        <dbReference type="Proteomes" id="UP001596447"/>
    </source>
</evidence>
<accession>A0ABD5Z205</accession>
<comment type="caution">
    <text evidence="2">The sequence shown here is derived from an EMBL/GenBank/DDBJ whole genome shotgun (WGS) entry which is preliminary data.</text>
</comment>
<dbReference type="InterPro" id="IPR036915">
    <property type="entry name" value="Cyclin-like_sf"/>
</dbReference>
<sequence>MYRAGDEVNQREWLQELDAVADRLELGSDARSTAQELFLTDLPDEDRSKRAVLAASVYAAALIAGEQRSQTKVAEAADVSRLSIQGRWKELLESAGLDAPGW</sequence>